<comment type="caution">
    <text evidence="5">The sequence shown here is derived from an EMBL/GenBank/DDBJ whole genome shotgun (WGS) entry which is preliminary data.</text>
</comment>
<dbReference type="GO" id="GO:0003676">
    <property type="term" value="F:nucleic acid binding"/>
    <property type="evidence" value="ECO:0007669"/>
    <property type="project" value="InterPro"/>
</dbReference>
<sequence>MRHLIKVIATIVVLIFSFFFFDGDELLVDIKHYFTEQELQAEEVVVKRVVDGDTIVIQNAKGEEERVRFLLLDTPESVHPRKPVQPFGKEASNFVKEQLERETVQIELGDPETDKYGRLLAYIWVDDVNFNQLLIEKGYARVAYVYEPNTKYLDAFREAEQEAKEQEINIWSVEDYVTEEGFDMSVVR</sequence>
<organism evidence="5 6">
    <name type="scientific">Virgibacillus dokdonensis</name>
    <dbReference type="NCBI Taxonomy" id="302167"/>
    <lineage>
        <taxon>Bacteria</taxon>
        <taxon>Bacillati</taxon>
        <taxon>Bacillota</taxon>
        <taxon>Bacilli</taxon>
        <taxon>Bacillales</taxon>
        <taxon>Bacillaceae</taxon>
        <taxon>Virgibacillus</taxon>
    </lineage>
</organism>
<evidence type="ECO:0000313" key="5">
    <source>
        <dbReference type="EMBL" id="RFA33831.1"/>
    </source>
</evidence>
<dbReference type="SMART" id="SM00318">
    <property type="entry name" value="SNc"/>
    <property type="match status" value="1"/>
</dbReference>
<dbReference type="InterPro" id="IPR016071">
    <property type="entry name" value="Staphylococal_nuclease_OB-fold"/>
</dbReference>
<protein>
    <recommendedName>
        <fullName evidence="4">TNase-like domain-containing protein</fullName>
    </recommendedName>
</protein>
<dbReference type="Pfam" id="PF00565">
    <property type="entry name" value="SNase"/>
    <property type="match status" value="1"/>
</dbReference>
<accession>A0A3E0WNV9</accession>
<name>A0A3E0WNV9_9BACI</name>
<dbReference type="GO" id="GO:0016787">
    <property type="term" value="F:hydrolase activity"/>
    <property type="evidence" value="ECO:0007669"/>
    <property type="project" value="UniProtKB-KW"/>
</dbReference>
<evidence type="ECO:0000256" key="1">
    <source>
        <dbReference type="ARBA" id="ARBA00022722"/>
    </source>
</evidence>
<dbReference type="Proteomes" id="UP000256488">
    <property type="component" value="Unassembled WGS sequence"/>
</dbReference>
<evidence type="ECO:0000313" key="6">
    <source>
        <dbReference type="Proteomes" id="UP000256488"/>
    </source>
</evidence>
<evidence type="ECO:0000256" key="2">
    <source>
        <dbReference type="ARBA" id="ARBA00022759"/>
    </source>
</evidence>
<keyword evidence="1" id="KW-0540">Nuclease</keyword>
<dbReference type="InterPro" id="IPR002071">
    <property type="entry name" value="Thermonucl_AS"/>
</dbReference>
<evidence type="ECO:0000259" key="4">
    <source>
        <dbReference type="PROSITE" id="PS50830"/>
    </source>
</evidence>
<dbReference type="GO" id="GO:0004519">
    <property type="term" value="F:endonuclease activity"/>
    <property type="evidence" value="ECO:0007669"/>
    <property type="project" value="UniProtKB-KW"/>
</dbReference>
<keyword evidence="2" id="KW-0255">Endonuclease</keyword>
<keyword evidence="3" id="KW-0378">Hydrolase</keyword>
<dbReference type="SUPFAM" id="SSF50199">
    <property type="entry name" value="Staphylococcal nuclease"/>
    <property type="match status" value="1"/>
</dbReference>
<dbReference type="RefSeq" id="WP_116278785.1">
    <property type="nucleotide sequence ID" value="NZ_NFZX01000030.1"/>
</dbReference>
<feature type="domain" description="TNase-like" evidence="4">
    <location>
        <begin position="40"/>
        <end position="173"/>
    </location>
</feature>
<dbReference type="PROSITE" id="PS50830">
    <property type="entry name" value="TNASE_3"/>
    <property type="match status" value="1"/>
</dbReference>
<gene>
    <name evidence="5" type="ORF">CAI16_13320</name>
</gene>
<dbReference type="AlphaFoldDB" id="A0A3E0WNV9"/>
<reference evidence="5 6" key="1">
    <citation type="submission" date="2017-05" db="EMBL/GenBank/DDBJ databases">
        <title>Virgibacillus sp. AK90 isolated from a saltern of Kakinada, India.</title>
        <authorList>
            <person name="Gupta V."/>
            <person name="Sidhu C."/>
            <person name="Korpole S."/>
            <person name="Pinnaka A.K."/>
        </authorList>
    </citation>
    <scope>NUCLEOTIDE SEQUENCE [LARGE SCALE GENOMIC DNA]</scope>
    <source>
        <strain evidence="5 6">AK90</strain>
    </source>
</reference>
<dbReference type="EMBL" id="NFZX01000030">
    <property type="protein sequence ID" value="RFA33831.1"/>
    <property type="molecule type" value="Genomic_DNA"/>
</dbReference>
<proteinExistence type="predicted"/>
<dbReference type="PROSITE" id="PS01284">
    <property type="entry name" value="TNASE_2"/>
    <property type="match status" value="1"/>
</dbReference>
<dbReference type="PANTHER" id="PTHR12302">
    <property type="entry name" value="EBNA2 BINDING PROTEIN P100"/>
    <property type="match status" value="1"/>
</dbReference>
<evidence type="ECO:0000256" key="3">
    <source>
        <dbReference type="ARBA" id="ARBA00022801"/>
    </source>
</evidence>
<dbReference type="InterPro" id="IPR035437">
    <property type="entry name" value="SNase_OB-fold_sf"/>
</dbReference>
<dbReference type="PANTHER" id="PTHR12302:SF3">
    <property type="entry name" value="SERINE_THREONINE-PROTEIN KINASE 31"/>
    <property type="match status" value="1"/>
</dbReference>
<dbReference type="Gene3D" id="2.40.50.90">
    <property type="match status" value="1"/>
</dbReference>